<dbReference type="NCBIfam" id="TIGR04366">
    <property type="entry name" value="cupin_WbuC"/>
    <property type="match status" value="1"/>
</dbReference>
<dbReference type="Gene3D" id="2.60.120.10">
    <property type="entry name" value="Jelly Rolls"/>
    <property type="match status" value="1"/>
</dbReference>
<evidence type="ECO:0000259" key="1">
    <source>
        <dbReference type="Pfam" id="PF19480"/>
    </source>
</evidence>
<evidence type="ECO:0000313" key="2">
    <source>
        <dbReference type="EMBL" id="CAK0838632.1"/>
    </source>
</evidence>
<name>A0ABN9T1J8_9DINO</name>
<organism evidence="2 3">
    <name type="scientific">Prorocentrum cordatum</name>
    <dbReference type="NCBI Taxonomy" id="2364126"/>
    <lineage>
        <taxon>Eukaryota</taxon>
        <taxon>Sar</taxon>
        <taxon>Alveolata</taxon>
        <taxon>Dinophyceae</taxon>
        <taxon>Prorocentrales</taxon>
        <taxon>Prorocentraceae</taxon>
        <taxon>Prorocentrum</taxon>
    </lineage>
</organism>
<dbReference type="InterPro" id="IPR011051">
    <property type="entry name" value="RmlC_Cupin_sf"/>
</dbReference>
<sequence length="222" mass="23848">MVSAIPAVLLAWRSTYGCAEAAGLRAAPRPLVQAPPPTAGAISPAGVSADSGVKQIFASQFDDLVSTAKKHKRGRRMADFTRDAENNPLQTLLNTWTEGSYSPVHRHDLWAETFVVLKGALAFFTWPNGTNADPRCDVIQDAGDVRGIVVEAKEWHAMTAAPASLGYPGHAVVFETSGHKFNKNLSTHELANFAPLGDGVDGDPDFFTRHLLPFCKPGSSRP</sequence>
<reference evidence="2" key="1">
    <citation type="submission" date="2023-10" db="EMBL/GenBank/DDBJ databases">
        <authorList>
            <person name="Chen Y."/>
            <person name="Shah S."/>
            <person name="Dougan E. K."/>
            <person name="Thang M."/>
            <person name="Chan C."/>
        </authorList>
    </citation>
    <scope>NUCLEOTIDE SEQUENCE [LARGE SCALE GENOMIC DNA]</scope>
</reference>
<dbReference type="Proteomes" id="UP001189429">
    <property type="component" value="Unassembled WGS sequence"/>
</dbReference>
<dbReference type="SUPFAM" id="SSF51182">
    <property type="entry name" value="RmlC-like cupins"/>
    <property type="match status" value="1"/>
</dbReference>
<comment type="caution">
    <text evidence="2">The sequence shown here is derived from an EMBL/GenBank/DDBJ whole genome shotgun (WGS) entry which is preliminary data.</text>
</comment>
<feature type="domain" description="Cupin fold metalloprotein WbuC cupin" evidence="1">
    <location>
        <begin position="59"/>
        <end position="127"/>
    </location>
</feature>
<dbReference type="Pfam" id="PF19480">
    <property type="entry name" value="DUF6016"/>
    <property type="match status" value="1"/>
</dbReference>
<dbReference type="InterPro" id="IPR046058">
    <property type="entry name" value="WbuC_cupin"/>
</dbReference>
<proteinExistence type="predicted"/>
<evidence type="ECO:0000313" key="3">
    <source>
        <dbReference type="Proteomes" id="UP001189429"/>
    </source>
</evidence>
<dbReference type="InterPro" id="IPR014710">
    <property type="entry name" value="RmlC-like_jellyroll"/>
</dbReference>
<dbReference type="EMBL" id="CAUYUJ010014237">
    <property type="protein sequence ID" value="CAK0838632.1"/>
    <property type="molecule type" value="Genomic_DNA"/>
</dbReference>
<dbReference type="InterPro" id="IPR027565">
    <property type="entry name" value="Cupin_WbuC"/>
</dbReference>
<gene>
    <name evidence="2" type="ORF">PCOR1329_LOCUS34535</name>
</gene>
<protein>
    <recommendedName>
        <fullName evidence="1">Cupin fold metalloprotein WbuC cupin domain-containing protein</fullName>
    </recommendedName>
</protein>
<accession>A0ABN9T1J8</accession>
<keyword evidence="3" id="KW-1185">Reference proteome</keyword>